<keyword evidence="2 5" id="KW-1133">Transmembrane helix</keyword>
<dbReference type="GO" id="GO:0005524">
    <property type="term" value="F:ATP binding"/>
    <property type="evidence" value="ECO:0007669"/>
    <property type="project" value="InterPro"/>
</dbReference>
<evidence type="ECO:0000256" key="1">
    <source>
        <dbReference type="ARBA" id="ARBA00022692"/>
    </source>
</evidence>
<dbReference type="EMBL" id="CAJVNV010000099">
    <property type="protein sequence ID" value="CAG8038069.1"/>
    <property type="molecule type" value="Genomic_DNA"/>
</dbReference>
<keyword evidence="3 5" id="KW-0472">Membrane</keyword>
<name>A0A9W4MS35_PENNA</name>
<evidence type="ECO:0000313" key="7">
    <source>
        <dbReference type="Proteomes" id="UP001153461"/>
    </source>
</evidence>
<feature type="transmembrane region" description="Helical" evidence="5">
    <location>
        <begin position="90"/>
        <end position="117"/>
    </location>
</feature>
<evidence type="ECO:0000256" key="5">
    <source>
        <dbReference type="SAM" id="Phobius"/>
    </source>
</evidence>
<gene>
    <name evidence="6" type="ORF">PNAL_LOCUS2929</name>
</gene>
<feature type="region of interest" description="Disordered" evidence="4">
    <location>
        <begin position="140"/>
        <end position="159"/>
    </location>
</feature>
<protein>
    <submittedName>
        <fullName evidence="6">Uncharacterized protein</fullName>
    </submittedName>
</protein>
<feature type="transmembrane region" description="Helical" evidence="5">
    <location>
        <begin position="198"/>
        <end position="217"/>
    </location>
</feature>
<reference evidence="6" key="1">
    <citation type="submission" date="2021-07" db="EMBL/GenBank/DDBJ databases">
        <authorList>
            <person name="Branca A.L. A."/>
        </authorList>
    </citation>
    <scope>NUCLEOTIDE SEQUENCE</scope>
</reference>
<dbReference type="OrthoDB" id="6500128at2759"/>
<evidence type="ECO:0000256" key="4">
    <source>
        <dbReference type="SAM" id="MobiDB-lite"/>
    </source>
</evidence>
<dbReference type="Proteomes" id="UP001153461">
    <property type="component" value="Unassembled WGS sequence"/>
</dbReference>
<sequence>MSHAMISKSEQWRCGQAVVVFIVGSFFAHTVILISLLDTNSAPSIAQFVPWLTAIPFEVATLSTSVAIYSHAHREPTTEDPFGGRLRKKITFWEVFEIAAGSVRIFVLALLIVSYIFKSARKLRAFKDAEDANVRETTSLLDSRDNANSDDTDGLTDGQQTPEVEAWVRPLTTPSTNWVEYLSGYSLFFPYLWPYKPIRLQFVVVVCFAILILQRAVNILVPYQVGVIADSLSTRDRTLGVPWVPICLYIVYRRLQGSQGFLESFRSNLWISVS</sequence>
<organism evidence="6 7">
    <name type="scientific">Penicillium nalgiovense</name>
    <dbReference type="NCBI Taxonomy" id="60175"/>
    <lineage>
        <taxon>Eukaryota</taxon>
        <taxon>Fungi</taxon>
        <taxon>Dikarya</taxon>
        <taxon>Ascomycota</taxon>
        <taxon>Pezizomycotina</taxon>
        <taxon>Eurotiomycetes</taxon>
        <taxon>Eurotiomycetidae</taxon>
        <taxon>Eurotiales</taxon>
        <taxon>Aspergillaceae</taxon>
        <taxon>Penicillium</taxon>
    </lineage>
</organism>
<accession>A0A9W4MS35</accession>
<comment type="caution">
    <text evidence="6">The sequence shown here is derived from an EMBL/GenBank/DDBJ whole genome shotgun (WGS) entry which is preliminary data.</text>
</comment>
<proteinExistence type="predicted"/>
<keyword evidence="1 5" id="KW-0812">Transmembrane</keyword>
<evidence type="ECO:0000313" key="6">
    <source>
        <dbReference type="EMBL" id="CAG8038069.1"/>
    </source>
</evidence>
<evidence type="ECO:0000256" key="2">
    <source>
        <dbReference type="ARBA" id="ARBA00022989"/>
    </source>
</evidence>
<dbReference type="AlphaFoldDB" id="A0A9W4MS35"/>
<dbReference type="InterPro" id="IPR036640">
    <property type="entry name" value="ABC1_TM_sf"/>
</dbReference>
<dbReference type="GO" id="GO:0016020">
    <property type="term" value="C:membrane"/>
    <property type="evidence" value="ECO:0007669"/>
    <property type="project" value="InterPro"/>
</dbReference>
<feature type="transmembrane region" description="Helical" evidence="5">
    <location>
        <begin position="12"/>
        <end position="36"/>
    </location>
</feature>
<dbReference type="Gene3D" id="1.20.1560.10">
    <property type="entry name" value="ABC transporter type 1, transmembrane domain"/>
    <property type="match status" value="1"/>
</dbReference>
<evidence type="ECO:0000256" key="3">
    <source>
        <dbReference type="ARBA" id="ARBA00023136"/>
    </source>
</evidence>